<evidence type="ECO:0000256" key="2">
    <source>
        <dbReference type="ARBA" id="ARBA00004555"/>
    </source>
</evidence>
<dbReference type="PROSITE" id="PS50942">
    <property type="entry name" value="ENTH"/>
    <property type="match status" value="1"/>
</dbReference>
<dbReference type="Pfam" id="PF01417">
    <property type="entry name" value="ENTH"/>
    <property type="match status" value="1"/>
</dbReference>
<dbReference type="GO" id="GO:0005886">
    <property type="term" value="C:plasma membrane"/>
    <property type="evidence" value="ECO:0007669"/>
    <property type="project" value="TreeGrafter"/>
</dbReference>
<sequence length="260" mass="30018">MSSPLIHEIKGQAFRFLKEKIRTARLVLTDVTPVQLMTEEATNENPWPPDTHSTSVISRAAFEVDEYERIVEILHNRFSKFDKGYWRASYKALILLEHLLTHGPKRVSEEFQSDIDVIEEIGQLQHIDEKGFNWGLSLLRNKDFLKEERATARHLSHAIKGFGSFNPRSSAMDERLSDLPSKIYGRCNSYYDDRQYEKYDFTSLGKKLSADGNNRELQIVEDMDNSKLLKHENDSSSADTEEHHPFDDQEKLTVASLLSV</sequence>
<dbReference type="AlphaFoldDB" id="A0A0L9TDG9"/>
<dbReference type="OMA" id="GRCNSYY"/>
<keyword evidence="3" id="KW-0333">Golgi apparatus</keyword>
<dbReference type="InterPro" id="IPR008942">
    <property type="entry name" value="ENTH_VHS"/>
</dbReference>
<dbReference type="GO" id="GO:0030276">
    <property type="term" value="F:clathrin binding"/>
    <property type="evidence" value="ECO:0007669"/>
    <property type="project" value="TreeGrafter"/>
</dbReference>
<evidence type="ECO:0000313" key="7">
    <source>
        <dbReference type="Proteomes" id="UP000053144"/>
    </source>
</evidence>
<evidence type="ECO:0000259" key="5">
    <source>
        <dbReference type="PROSITE" id="PS50942"/>
    </source>
</evidence>
<keyword evidence="4" id="KW-0968">Cytoplasmic vesicle</keyword>
<dbReference type="PANTHER" id="PTHR12276">
    <property type="entry name" value="EPSIN/ENT-RELATED"/>
    <property type="match status" value="1"/>
</dbReference>
<dbReference type="SUPFAM" id="SSF48464">
    <property type="entry name" value="ENTH/VHS domain"/>
    <property type="match status" value="1"/>
</dbReference>
<dbReference type="Proteomes" id="UP000053144">
    <property type="component" value="Unassembled WGS sequence"/>
</dbReference>
<dbReference type="STRING" id="3914.A0A0L9TDG9"/>
<evidence type="ECO:0000256" key="4">
    <source>
        <dbReference type="ARBA" id="ARBA00023329"/>
    </source>
</evidence>
<dbReference type="GO" id="GO:0005543">
    <property type="term" value="F:phospholipid binding"/>
    <property type="evidence" value="ECO:0007669"/>
    <property type="project" value="TreeGrafter"/>
</dbReference>
<dbReference type="SMART" id="SM00273">
    <property type="entry name" value="ENTH"/>
    <property type="match status" value="1"/>
</dbReference>
<proteinExistence type="predicted"/>
<accession>A0A0L9TDG9</accession>
<dbReference type="GO" id="GO:0005768">
    <property type="term" value="C:endosome"/>
    <property type="evidence" value="ECO:0007669"/>
    <property type="project" value="TreeGrafter"/>
</dbReference>
<evidence type="ECO:0000256" key="3">
    <source>
        <dbReference type="ARBA" id="ARBA00023034"/>
    </source>
</evidence>
<evidence type="ECO:0000256" key="1">
    <source>
        <dbReference type="ARBA" id="ARBA00004132"/>
    </source>
</evidence>
<feature type="domain" description="ENTH" evidence="5">
    <location>
        <begin position="26"/>
        <end position="159"/>
    </location>
</feature>
<dbReference type="Gramene" id="KOM28557">
    <property type="protein sequence ID" value="KOM28557"/>
    <property type="gene ID" value="LR48_Vigan549s011200"/>
</dbReference>
<organism evidence="6 7">
    <name type="scientific">Phaseolus angularis</name>
    <name type="common">Azuki bean</name>
    <name type="synonym">Vigna angularis</name>
    <dbReference type="NCBI Taxonomy" id="3914"/>
    <lineage>
        <taxon>Eukaryota</taxon>
        <taxon>Viridiplantae</taxon>
        <taxon>Streptophyta</taxon>
        <taxon>Embryophyta</taxon>
        <taxon>Tracheophyta</taxon>
        <taxon>Spermatophyta</taxon>
        <taxon>Magnoliopsida</taxon>
        <taxon>eudicotyledons</taxon>
        <taxon>Gunneridae</taxon>
        <taxon>Pentapetalae</taxon>
        <taxon>rosids</taxon>
        <taxon>fabids</taxon>
        <taxon>Fabales</taxon>
        <taxon>Fabaceae</taxon>
        <taxon>Papilionoideae</taxon>
        <taxon>50 kb inversion clade</taxon>
        <taxon>NPAAA clade</taxon>
        <taxon>indigoferoid/millettioid clade</taxon>
        <taxon>Phaseoleae</taxon>
        <taxon>Vigna</taxon>
    </lineage>
</organism>
<dbReference type="Gene3D" id="1.25.40.90">
    <property type="match status" value="1"/>
</dbReference>
<dbReference type="InterPro" id="IPR013809">
    <property type="entry name" value="ENTH"/>
</dbReference>
<dbReference type="CDD" id="cd03571">
    <property type="entry name" value="ENTH"/>
    <property type="match status" value="1"/>
</dbReference>
<dbReference type="PANTHER" id="PTHR12276:SF113">
    <property type="entry name" value="ENTH_VHS FAMILY PROTEIN"/>
    <property type="match status" value="1"/>
</dbReference>
<gene>
    <name evidence="6" type="ORF">LR48_Vigan549s011200</name>
</gene>
<dbReference type="GO" id="GO:0030125">
    <property type="term" value="C:clathrin vesicle coat"/>
    <property type="evidence" value="ECO:0007669"/>
    <property type="project" value="TreeGrafter"/>
</dbReference>
<dbReference type="EMBL" id="KQ258436">
    <property type="protein sequence ID" value="KOM28557.1"/>
    <property type="molecule type" value="Genomic_DNA"/>
</dbReference>
<dbReference type="GO" id="GO:0006897">
    <property type="term" value="P:endocytosis"/>
    <property type="evidence" value="ECO:0007669"/>
    <property type="project" value="TreeGrafter"/>
</dbReference>
<reference evidence="7" key="1">
    <citation type="journal article" date="2015" name="Proc. Natl. Acad. Sci. U.S.A.">
        <title>Genome sequencing of adzuki bean (Vigna angularis) provides insight into high starch and low fat accumulation and domestication.</title>
        <authorList>
            <person name="Yang K."/>
            <person name="Tian Z."/>
            <person name="Chen C."/>
            <person name="Luo L."/>
            <person name="Zhao B."/>
            <person name="Wang Z."/>
            <person name="Yu L."/>
            <person name="Li Y."/>
            <person name="Sun Y."/>
            <person name="Li W."/>
            <person name="Chen Y."/>
            <person name="Li Y."/>
            <person name="Zhang Y."/>
            <person name="Ai D."/>
            <person name="Zhao J."/>
            <person name="Shang C."/>
            <person name="Ma Y."/>
            <person name="Wu B."/>
            <person name="Wang M."/>
            <person name="Gao L."/>
            <person name="Sun D."/>
            <person name="Zhang P."/>
            <person name="Guo F."/>
            <person name="Wang W."/>
            <person name="Li Y."/>
            <person name="Wang J."/>
            <person name="Varshney R.K."/>
            <person name="Wang J."/>
            <person name="Ling H.Q."/>
            <person name="Wan P."/>
        </authorList>
    </citation>
    <scope>NUCLEOTIDE SEQUENCE</scope>
    <source>
        <strain evidence="7">cv. Jingnong 6</strain>
    </source>
</reference>
<comment type="subcellular location">
    <subcellularLocation>
        <location evidence="1">Cytoplasmic vesicle</location>
        <location evidence="1">Clathrin-coated vesicle</location>
    </subcellularLocation>
    <subcellularLocation>
        <location evidence="2">Golgi apparatus</location>
    </subcellularLocation>
</comment>
<dbReference type="GO" id="GO:0005794">
    <property type="term" value="C:Golgi apparatus"/>
    <property type="evidence" value="ECO:0007669"/>
    <property type="project" value="UniProtKB-SubCell"/>
</dbReference>
<protein>
    <recommendedName>
        <fullName evidence="5">ENTH domain-containing protein</fullName>
    </recommendedName>
</protein>
<evidence type="ECO:0000313" key="6">
    <source>
        <dbReference type="EMBL" id="KOM28557.1"/>
    </source>
</evidence>
<name>A0A0L9TDG9_PHAAN</name>